<evidence type="ECO:0000256" key="2">
    <source>
        <dbReference type="ARBA" id="ARBA00022734"/>
    </source>
</evidence>
<gene>
    <name evidence="7" type="ORF">GOP47_0024073</name>
</gene>
<feature type="chain" id="PRO_5038887576" description="Legume lectin domain-containing protein" evidence="5">
    <location>
        <begin position="28"/>
        <end position="442"/>
    </location>
</feature>
<dbReference type="Gene3D" id="2.60.120.200">
    <property type="match status" value="1"/>
</dbReference>
<evidence type="ECO:0000256" key="3">
    <source>
        <dbReference type="SAM" id="MobiDB-lite"/>
    </source>
</evidence>
<sequence>MASSKLAMKSFSAALILLALCLSSASALPGKGCRGFHTAFSFSNFGDDVQKLTLLGDAKVLESGLQIAGSKASSAGGVFYSEPVHFTSPFHRGLSKSFSTFFSFSMDASKGDGLAFVIAPSKIFHGRNGAWLGLSDKPSDLAHTMAVEFDTSMDAEVRDPSGNHVGFDLESLVSLATADVSDGFSLKEGEKLFAWIDYIAPVKILEVRISRSENERPEKPILSHSIDLGNIWQEEMFVGFTSSAGDAPQRHILYSWSFMTRRMGMWGPRFRPGFFGPHEGHGEWHHGPRDWHHGPHDWHHGPHDWHHGPHDWHHGHGGPDHEGFPYWPGHDVPHEWHPDHFGPHPHPGHDDDSWFDGLNDVWGVVASLLIGVVCGTAATAVVLLVWCVIRRFYTHDTENSTGFVLGYQKLAVTESKDPDAKINASGYQKLSTSDPDAKADSV</sequence>
<organism evidence="7 8">
    <name type="scientific">Adiantum capillus-veneris</name>
    <name type="common">Maidenhair fern</name>
    <dbReference type="NCBI Taxonomy" id="13818"/>
    <lineage>
        <taxon>Eukaryota</taxon>
        <taxon>Viridiplantae</taxon>
        <taxon>Streptophyta</taxon>
        <taxon>Embryophyta</taxon>
        <taxon>Tracheophyta</taxon>
        <taxon>Polypodiopsida</taxon>
        <taxon>Polypodiidae</taxon>
        <taxon>Polypodiales</taxon>
        <taxon>Pteridineae</taxon>
        <taxon>Pteridaceae</taxon>
        <taxon>Vittarioideae</taxon>
        <taxon>Adiantum</taxon>
    </lineage>
</organism>
<evidence type="ECO:0000256" key="5">
    <source>
        <dbReference type="SAM" id="SignalP"/>
    </source>
</evidence>
<dbReference type="AlphaFoldDB" id="A0A9D4Z3Y5"/>
<keyword evidence="2" id="KW-0430">Lectin</keyword>
<evidence type="ECO:0000259" key="6">
    <source>
        <dbReference type="Pfam" id="PF00139"/>
    </source>
</evidence>
<dbReference type="InterPro" id="IPR050258">
    <property type="entry name" value="Leguminous_Lectin"/>
</dbReference>
<feature type="compositionally biased region" description="Polar residues" evidence="3">
    <location>
        <begin position="425"/>
        <end position="434"/>
    </location>
</feature>
<feature type="region of interest" description="Disordered" evidence="3">
    <location>
        <begin position="416"/>
        <end position="442"/>
    </location>
</feature>
<evidence type="ECO:0000313" key="7">
    <source>
        <dbReference type="EMBL" id="KAI5061568.1"/>
    </source>
</evidence>
<proteinExistence type="inferred from homology"/>
<comment type="similarity">
    <text evidence="1">Belongs to the leguminous lectin family.</text>
</comment>
<keyword evidence="8" id="KW-1185">Reference proteome</keyword>
<reference evidence="7" key="1">
    <citation type="submission" date="2021-01" db="EMBL/GenBank/DDBJ databases">
        <title>Adiantum capillus-veneris genome.</title>
        <authorList>
            <person name="Fang Y."/>
            <person name="Liao Q."/>
        </authorList>
    </citation>
    <scope>NUCLEOTIDE SEQUENCE</scope>
    <source>
        <strain evidence="7">H3</strain>
        <tissue evidence="7">Leaf</tissue>
    </source>
</reference>
<dbReference type="EMBL" id="JABFUD020000023">
    <property type="protein sequence ID" value="KAI5061568.1"/>
    <property type="molecule type" value="Genomic_DNA"/>
</dbReference>
<keyword evidence="4" id="KW-0812">Transmembrane</keyword>
<feature type="transmembrane region" description="Helical" evidence="4">
    <location>
        <begin position="361"/>
        <end position="389"/>
    </location>
</feature>
<evidence type="ECO:0000256" key="1">
    <source>
        <dbReference type="ARBA" id="ARBA00007606"/>
    </source>
</evidence>
<evidence type="ECO:0000256" key="4">
    <source>
        <dbReference type="SAM" id="Phobius"/>
    </source>
</evidence>
<keyword evidence="5" id="KW-0732">Signal</keyword>
<feature type="signal peptide" evidence="5">
    <location>
        <begin position="1"/>
        <end position="27"/>
    </location>
</feature>
<dbReference type="Pfam" id="PF00139">
    <property type="entry name" value="Lectin_legB"/>
    <property type="match status" value="1"/>
</dbReference>
<keyword evidence="4" id="KW-0472">Membrane</keyword>
<comment type="caution">
    <text evidence="7">The sequence shown here is derived from an EMBL/GenBank/DDBJ whole genome shotgun (WGS) entry which is preliminary data.</text>
</comment>
<feature type="domain" description="Legume lectin" evidence="6">
    <location>
        <begin position="38"/>
        <end position="261"/>
    </location>
</feature>
<dbReference type="PANTHER" id="PTHR32401">
    <property type="entry name" value="CONCANAVALIN A-LIKE LECTIN FAMILY PROTEIN"/>
    <property type="match status" value="1"/>
</dbReference>
<accession>A0A9D4Z3Y5</accession>
<name>A0A9D4Z3Y5_ADICA</name>
<dbReference type="OrthoDB" id="2019747at2759"/>
<dbReference type="Proteomes" id="UP000886520">
    <property type="component" value="Chromosome 23"/>
</dbReference>
<dbReference type="InterPro" id="IPR001220">
    <property type="entry name" value="Legume_lectin_dom"/>
</dbReference>
<dbReference type="SUPFAM" id="SSF49899">
    <property type="entry name" value="Concanavalin A-like lectins/glucanases"/>
    <property type="match status" value="1"/>
</dbReference>
<dbReference type="GO" id="GO:0030246">
    <property type="term" value="F:carbohydrate binding"/>
    <property type="evidence" value="ECO:0007669"/>
    <property type="project" value="UniProtKB-KW"/>
</dbReference>
<keyword evidence="4" id="KW-1133">Transmembrane helix</keyword>
<dbReference type="CDD" id="cd06899">
    <property type="entry name" value="lectin_legume_LecRK_Arcelin_ConA"/>
    <property type="match status" value="1"/>
</dbReference>
<dbReference type="InterPro" id="IPR013320">
    <property type="entry name" value="ConA-like_dom_sf"/>
</dbReference>
<protein>
    <recommendedName>
        <fullName evidence="6">Legume lectin domain-containing protein</fullName>
    </recommendedName>
</protein>
<evidence type="ECO:0000313" key="8">
    <source>
        <dbReference type="Proteomes" id="UP000886520"/>
    </source>
</evidence>
<dbReference type="PANTHER" id="PTHR32401:SF16">
    <property type="entry name" value="CONCANAVALIN A-LIKE LECTIN FAMILY PROTEIN"/>
    <property type="match status" value="1"/>
</dbReference>